<dbReference type="EMBL" id="AANZ01000009">
    <property type="protein sequence ID" value="EAQ80380.1"/>
    <property type="molecule type" value="Genomic_DNA"/>
</dbReference>
<dbReference type="Gene3D" id="1.10.8.60">
    <property type="match status" value="1"/>
</dbReference>
<evidence type="ECO:0000256" key="3">
    <source>
        <dbReference type="ARBA" id="ARBA00022840"/>
    </source>
</evidence>
<dbReference type="InterPro" id="IPR000641">
    <property type="entry name" value="CbxX/CfxQ"/>
</dbReference>
<dbReference type="SUPFAM" id="SSF52540">
    <property type="entry name" value="P-loop containing nucleoside triphosphate hydrolases"/>
    <property type="match status" value="1"/>
</dbReference>
<dbReference type="Proteomes" id="UP000004358">
    <property type="component" value="Unassembled WGS sequence"/>
</dbReference>
<dbReference type="InterPro" id="IPR041627">
    <property type="entry name" value="AAA_lid_6"/>
</dbReference>
<sequence length="603" mass="67170">MLDSWKQIDDDFNRLIRSLTAALSDPQVEKIVGLAMEAQGTQWTELTQSFRGLPTFPQNVVRVGLASDILTIMSSAVVSDGQIDDDEMQTAFDLSRYLVLYLSALERYRSYANLTYDDVRPFMETFQQDRLPFGGRGDGPTFLLSAKLTLAVASATGDRSHMQTFERIIQTILSLVFGGIPRCPAEVEFIAKIEKIFAALQGVKITTKSGANSTTTTTSWVTSGKSSVDEGFAKLIPEKSGAPTTENSLTPEASLQAAMSELDALVGLPGVKAEVKRLTAFLKIQQQRRKYGLRTSTQTLHFVFTGNPGTGKTTVARIVGKILYGFELLKSTNVVECSRADLVGGYVGQTAMKTQKKIESALDGVLFIDEAYTLSSGARHERGDTFGSEAINTLLKMMEDHRERLVVIVAGYPQLMQEFIETNPGLQSRFTRYLDFADFGVADLCRIFEKFCTDGEYVLSPESRALASILFTLAYDQRDERFGNARFIRNVFEQAIGLHSERVHQLPPEQITREVLMRLDGDDIAFDTQRAFDRTQFDLAAARWRGECDQCQTSSSCRLEYLGQRVTCRKCQNAFIFPWWNLVADTIPGVPGGWQPSSSEERL</sequence>
<dbReference type="Pfam" id="PF17866">
    <property type="entry name" value="AAA_lid_6"/>
    <property type="match status" value="1"/>
</dbReference>
<dbReference type="InterPro" id="IPR003959">
    <property type="entry name" value="ATPase_AAA_core"/>
</dbReference>
<dbReference type="HOGENOM" id="CLU_452483_0_0_0"/>
<accession>A3ZSV5</accession>
<organism evidence="5 6">
    <name type="scientific">Blastopirellula marina DSM 3645</name>
    <dbReference type="NCBI Taxonomy" id="314230"/>
    <lineage>
        <taxon>Bacteria</taxon>
        <taxon>Pseudomonadati</taxon>
        <taxon>Planctomycetota</taxon>
        <taxon>Planctomycetia</taxon>
        <taxon>Pirellulales</taxon>
        <taxon>Pirellulaceae</taxon>
        <taxon>Blastopirellula</taxon>
    </lineage>
</organism>
<keyword evidence="3" id="KW-0067">ATP-binding</keyword>
<evidence type="ECO:0000256" key="1">
    <source>
        <dbReference type="ARBA" id="ARBA00010378"/>
    </source>
</evidence>
<feature type="domain" description="AAA+ ATPase" evidence="4">
    <location>
        <begin position="298"/>
        <end position="440"/>
    </location>
</feature>
<keyword evidence="2" id="KW-0547">Nucleotide-binding</keyword>
<reference evidence="5 6" key="1">
    <citation type="submission" date="2006-02" db="EMBL/GenBank/DDBJ databases">
        <authorList>
            <person name="Amann R."/>
            <person name="Ferriera S."/>
            <person name="Johnson J."/>
            <person name="Kravitz S."/>
            <person name="Halpern A."/>
            <person name="Remington K."/>
            <person name="Beeson K."/>
            <person name="Tran B."/>
            <person name="Rogers Y.-H."/>
            <person name="Friedman R."/>
            <person name="Venter J.C."/>
        </authorList>
    </citation>
    <scope>NUCLEOTIDE SEQUENCE [LARGE SCALE GENOMIC DNA]</scope>
    <source>
        <strain evidence="5 6">DSM 3645</strain>
    </source>
</reference>
<comment type="similarity">
    <text evidence="1">Belongs to the CbxX/CfxQ family.</text>
</comment>
<proteinExistence type="inferred from homology"/>
<dbReference type="PRINTS" id="PR00819">
    <property type="entry name" value="CBXCFQXSUPER"/>
</dbReference>
<dbReference type="GO" id="GO:0016887">
    <property type="term" value="F:ATP hydrolysis activity"/>
    <property type="evidence" value="ECO:0007669"/>
    <property type="project" value="InterPro"/>
</dbReference>
<dbReference type="AlphaFoldDB" id="A3ZSV5"/>
<dbReference type="OrthoDB" id="9813147at2"/>
<evidence type="ECO:0000259" key="4">
    <source>
        <dbReference type="SMART" id="SM00382"/>
    </source>
</evidence>
<name>A3ZSV5_9BACT</name>
<dbReference type="RefSeq" id="WP_002655809.1">
    <property type="nucleotide sequence ID" value="NZ_CH672377.1"/>
</dbReference>
<gene>
    <name evidence="5" type="ORF">DSM3645_11062</name>
</gene>
<dbReference type="eggNOG" id="COG0464">
    <property type="taxonomic scope" value="Bacteria"/>
</dbReference>
<dbReference type="Pfam" id="PF00004">
    <property type="entry name" value="AAA"/>
    <property type="match status" value="1"/>
</dbReference>
<protein>
    <submittedName>
        <fullName evidence="5">Probable stage V sporulation protein K</fullName>
    </submittedName>
</protein>
<dbReference type="STRING" id="314230.DSM3645_11062"/>
<dbReference type="SMART" id="SM00382">
    <property type="entry name" value="AAA"/>
    <property type="match status" value="1"/>
</dbReference>
<dbReference type="Gene3D" id="3.40.50.300">
    <property type="entry name" value="P-loop containing nucleotide triphosphate hydrolases"/>
    <property type="match status" value="1"/>
</dbReference>
<dbReference type="CDD" id="cd00009">
    <property type="entry name" value="AAA"/>
    <property type="match status" value="1"/>
</dbReference>
<dbReference type="InterPro" id="IPR003593">
    <property type="entry name" value="AAA+_ATPase"/>
</dbReference>
<evidence type="ECO:0000313" key="6">
    <source>
        <dbReference type="Proteomes" id="UP000004358"/>
    </source>
</evidence>
<dbReference type="InterPro" id="IPR050773">
    <property type="entry name" value="CbxX/CfxQ_RuBisCO_ESX"/>
</dbReference>
<dbReference type="InterPro" id="IPR027417">
    <property type="entry name" value="P-loop_NTPase"/>
</dbReference>
<dbReference type="FunFam" id="3.40.50.300:FF:000216">
    <property type="entry name" value="Type VII secretion ATPase EccA"/>
    <property type="match status" value="1"/>
</dbReference>
<evidence type="ECO:0000256" key="2">
    <source>
        <dbReference type="ARBA" id="ARBA00022741"/>
    </source>
</evidence>
<dbReference type="PANTHER" id="PTHR43392:SF2">
    <property type="entry name" value="AAA-TYPE ATPASE FAMILY PROTEIN _ ANKYRIN REPEAT FAMILY PROTEIN"/>
    <property type="match status" value="1"/>
</dbReference>
<dbReference type="PANTHER" id="PTHR43392">
    <property type="entry name" value="AAA-TYPE ATPASE FAMILY PROTEIN / ANKYRIN REPEAT FAMILY PROTEIN"/>
    <property type="match status" value="1"/>
</dbReference>
<comment type="caution">
    <text evidence="5">The sequence shown here is derived from an EMBL/GenBank/DDBJ whole genome shotgun (WGS) entry which is preliminary data.</text>
</comment>
<evidence type="ECO:0000313" key="5">
    <source>
        <dbReference type="EMBL" id="EAQ80380.1"/>
    </source>
</evidence>
<dbReference type="GO" id="GO:0005524">
    <property type="term" value="F:ATP binding"/>
    <property type="evidence" value="ECO:0007669"/>
    <property type="project" value="UniProtKB-KW"/>
</dbReference>